<comment type="caution">
    <text evidence="1">The sequence shown here is derived from an EMBL/GenBank/DDBJ whole genome shotgun (WGS) entry which is preliminary data.</text>
</comment>
<dbReference type="Proteomes" id="UP000031668">
    <property type="component" value="Unassembled WGS sequence"/>
</dbReference>
<dbReference type="EMBL" id="JWZT01003690">
    <property type="protein sequence ID" value="KII65865.1"/>
    <property type="molecule type" value="Genomic_DNA"/>
</dbReference>
<protein>
    <submittedName>
        <fullName evidence="1">Uncharacterized protein</fullName>
    </submittedName>
</protein>
<keyword evidence="2" id="KW-1185">Reference proteome</keyword>
<proteinExistence type="predicted"/>
<dbReference type="AlphaFoldDB" id="A0A0C2MNA9"/>
<gene>
    <name evidence="1" type="ORF">RF11_04964</name>
</gene>
<organism evidence="1 2">
    <name type="scientific">Thelohanellus kitauei</name>
    <name type="common">Myxosporean</name>
    <dbReference type="NCBI Taxonomy" id="669202"/>
    <lineage>
        <taxon>Eukaryota</taxon>
        <taxon>Metazoa</taxon>
        <taxon>Cnidaria</taxon>
        <taxon>Myxozoa</taxon>
        <taxon>Myxosporea</taxon>
        <taxon>Bivalvulida</taxon>
        <taxon>Platysporina</taxon>
        <taxon>Myxobolidae</taxon>
        <taxon>Thelohanellus</taxon>
    </lineage>
</organism>
<reference evidence="1 2" key="1">
    <citation type="journal article" date="2014" name="Genome Biol. Evol.">
        <title>The genome of the myxosporean Thelohanellus kitauei shows adaptations to nutrient acquisition within its fish host.</title>
        <authorList>
            <person name="Yang Y."/>
            <person name="Xiong J."/>
            <person name="Zhou Z."/>
            <person name="Huo F."/>
            <person name="Miao W."/>
            <person name="Ran C."/>
            <person name="Liu Y."/>
            <person name="Zhang J."/>
            <person name="Feng J."/>
            <person name="Wang M."/>
            <person name="Wang M."/>
            <person name="Wang L."/>
            <person name="Yao B."/>
        </authorList>
    </citation>
    <scope>NUCLEOTIDE SEQUENCE [LARGE SCALE GENOMIC DNA]</scope>
    <source>
        <strain evidence="1">Wuqing</strain>
    </source>
</reference>
<evidence type="ECO:0000313" key="2">
    <source>
        <dbReference type="Proteomes" id="UP000031668"/>
    </source>
</evidence>
<name>A0A0C2MNA9_THEKT</name>
<sequence>MNVRLYELYISRDFGVIFEKITDHVVEAMWIPNHTSVLYIANKTLAIIDVSINLTEIINVPNVTRFNRIRNDFLILEGFEPFEKTDILRILHLDINKDKLLTIIDAHDSGLKFDSILLKKYKEDNFCVPDPLLNATESIKRCPEGFKALTKFNGFVPLDPDVCAPRPKRDDEDSQFYEYCISYNFSVRIFIFSKHSLYINMLDHKGDYLPGSIFKIYSLPMNITRDTPISYDLNRKEIYVYDNHIFYRLNETNRTFSSENISLYQFGFDVISIQYDYLNSQMFVLDVNHRLFVVSLKTNYIKLLSQNVTSFKFHLDSLSIDYITDDKICYYTLYSTIICLDINLKIKKFIYSPKSKLHIILLDNSTLFVTKYSSVDNSINYEVIFVK</sequence>
<accession>A0A0C2MNA9</accession>
<evidence type="ECO:0000313" key="1">
    <source>
        <dbReference type="EMBL" id="KII65865.1"/>
    </source>
</evidence>